<feature type="domain" description="ABM" evidence="1">
    <location>
        <begin position="4"/>
        <end position="91"/>
    </location>
</feature>
<dbReference type="InterPro" id="IPR050744">
    <property type="entry name" value="AI-2_Isomerase_LsrG"/>
</dbReference>
<dbReference type="AlphaFoldDB" id="A0A2A3YL10"/>
<organism evidence="2 3">
    <name type="scientific">Brachybacterium alimentarium</name>
    <dbReference type="NCBI Taxonomy" id="47845"/>
    <lineage>
        <taxon>Bacteria</taxon>
        <taxon>Bacillati</taxon>
        <taxon>Actinomycetota</taxon>
        <taxon>Actinomycetes</taxon>
        <taxon>Micrococcales</taxon>
        <taxon>Dermabacteraceae</taxon>
        <taxon>Brachybacterium</taxon>
    </lineage>
</organism>
<evidence type="ECO:0000313" key="3">
    <source>
        <dbReference type="Proteomes" id="UP000218598"/>
    </source>
</evidence>
<protein>
    <submittedName>
        <fullName evidence="2">Antibiotic biosynthesis monooxygenase</fullName>
    </submittedName>
</protein>
<dbReference type="EMBL" id="NRGR01000008">
    <property type="protein sequence ID" value="PCC40004.1"/>
    <property type="molecule type" value="Genomic_DNA"/>
</dbReference>
<reference evidence="2 3" key="1">
    <citation type="journal article" date="2017" name="Elife">
        <title>Extensive horizontal gene transfer in cheese-associated bacteria.</title>
        <authorList>
            <person name="Bonham K.S."/>
            <person name="Wolfe B.E."/>
            <person name="Dutton R.J."/>
        </authorList>
    </citation>
    <scope>NUCLEOTIDE SEQUENCE [LARGE SCALE GENOMIC DNA]</scope>
    <source>
        <strain evidence="2 3">341_9</strain>
    </source>
</reference>
<dbReference type="Pfam" id="PF03992">
    <property type="entry name" value="ABM"/>
    <property type="match status" value="1"/>
</dbReference>
<keyword evidence="2" id="KW-0503">Monooxygenase</keyword>
<dbReference type="PANTHER" id="PTHR33336">
    <property type="entry name" value="QUINOL MONOOXYGENASE YGIN-RELATED"/>
    <property type="match status" value="1"/>
</dbReference>
<accession>A0A2A3YL10</accession>
<dbReference type="PANTHER" id="PTHR33336:SF3">
    <property type="entry name" value="ABM DOMAIN-CONTAINING PROTEIN"/>
    <property type="match status" value="1"/>
</dbReference>
<dbReference type="GO" id="GO:0004497">
    <property type="term" value="F:monooxygenase activity"/>
    <property type="evidence" value="ECO:0007669"/>
    <property type="project" value="UniProtKB-KW"/>
</dbReference>
<dbReference type="GeneID" id="95326390"/>
<dbReference type="RefSeq" id="WP_096163786.1">
    <property type="nucleotide sequence ID" value="NZ_BAAAIQ010000005.1"/>
</dbReference>
<dbReference type="InterPro" id="IPR007138">
    <property type="entry name" value="ABM_dom"/>
</dbReference>
<evidence type="ECO:0000259" key="1">
    <source>
        <dbReference type="PROSITE" id="PS51725"/>
    </source>
</evidence>
<keyword evidence="2" id="KW-0560">Oxidoreductase</keyword>
<dbReference type="PROSITE" id="PS51725">
    <property type="entry name" value="ABM"/>
    <property type="match status" value="1"/>
</dbReference>
<gene>
    <name evidence="2" type="ORF">CIK66_04935</name>
</gene>
<evidence type="ECO:0000313" key="2">
    <source>
        <dbReference type="EMBL" id="PCC40004.1"/>
    </source>
</evidence>
<dbReference type="SUPFAM" id="SSF54909">
    <property type="entry name" value="Dimeric alpha+beta barrel"/>
    <property type="match status" value="1"/>
</dbReference>
<dbReference type="InterPro" id="IPR011008">
    <property type="entry name" value="Dimeric_a/b-barrel"/>
</dbReference>
<sequence>MSAVVVTAVFYPKPGRKQELADAMQRGIAAVHTEEGCELYSIHDAEDGTITMIEKWSSVEALDTHGDSDQVNIFRADIADLVEKPAVVTRMTPIPAGTEAQGLL</sequence>
<dbReference type="Gene3D" id="3.30.70.100">
    <property type="match status" value="1"/>
</dbReference>
<proteinExistence type="predicted"/>
<dbReference type="Proteomes" id="UP000218598">
    <property type="component" value="Unassembled WGS sequence"/>
</dbReference>
<name>A0A2A3YL10_9MICO</name>
<dbReference type="OrthoDB" id="5241825at2"/>
<comment type="caution">
    <text evidence="2">The sequence shown here is derived from an EMBL/GenBank/DDBJ whole genome shotgun (WGS) entry which is preliminary data.</text>
</comment>
<keyword evidence="3" id="KW-1185">Reference proteome</keyword>